<dbReference type="GO" id="GO:0005737">
    <property type="term" value="C:cytoplasm"/>
    <property type="evidence" value="ECO:0007669"/>
    <property type="project" value="TreeGrafter"/>
</dbReference>
<dbReference type="InterPro" id="IPR040815">
    <property type="entry name" value="Nas2_N"/>
</dbReference>
<protein>
    <submittedName>
        <fullName evidence="2">7956_t:CDS:1</fullName>
    </submittedName>
</protein>
<dbReference type="GO" id="GO:0005634">
    <property type="term" value="C:nucleus"/>
    <property type="evidence" value="ECO:0007669"/>
    <property type="project" value="TreeGrafter"/>
</dbReference>
<dbReference type="PANTHER" id="PTHR12651:SF1">
    <property type="entry name" value="26S PROTEASOME NON-ATPASE REGULATORY SUBUNIT 9"/>
    <property type="match status" value="1"/>
</dbReference>
<accession>A0A9N9F9A1</accession>
<dbReference type="Proteomes" id="UP000789706">
    <property type="component" value="Unassembled WGS sequence"/>
</dbReference>
<gene>
    <name evidence="2" type="ORF">DEBURN_LOCUS5592</name>
</gene>
<dbReference type="PANTHER" id="PTHR12651">
    <property type="entry name" value="26S PROTEASOME NON-ATPASE REGULATORY SUBUNIT 9"/>
    <property type="match status" value="1"/>
</dbReference>
<dbReference type="AlphaFoldDB" id="A0A9N9F9A1"/>
<evidence type="ECO:0000313" key="2">
    <source>
        <dbReference type="EMBL" id="CAG8519618.1"/>
    </source>
</evidence>
<dbReference type="EMBL" id="CAJVPK010000508">
    <property type="protein sequence ID" value="CAG8519618.1"/>
    <property type="molecule type" value="Genomic_DNA"/>
</dbReference>
<feature type="domain" description="Nas2 N-terminal" evidence="1">
    <location>
        <begin position="15"/>
        <end position="85"/>
    </location>
</feature>
<name>A0A9N9F9A1_9GLOM</name>
<reference evidence="2" key="1">
    <citation type="submission" date="2021-06" db="EMBL/GenBank/DDBJ databases">
        <authorList>
            <person name="Kallberg Y."/>
            <person name="Tangrot J."/>
            <person name="Rosling A."/>
        </authorList>
    </citation>
    <scope>NUCLEOTIDE SEQUENCE</scope>
    <source>
        <strain evidence="2">AZ414A</strain>
    </source>
</reference>
<dbReference type="Pfam" id="PF18265">
    <property type="entry name" value="Nas2_N"/>
    <property type="match status" value="1"/>
</dbReference>
<evidence type="ECO:0000313" key="3">
    <source>
        <dbReference type="Proteomes" id="UP000789706"/>
    </source>
</evidence>
<organism evidence="2 3">
    <name type="scientific">Diversispora eburnea</name>
    <dbReference type="NCBI Taxonomy" id="1213867"/>
    <lineage>
        <taxon>Eukaryota</taxon>
        <taxon>Fungi</taxon>
        <taxon>Fungi incertae sedis</taxon>
        <taxon>Mucoromycota</taxon>
        <taxon>Glomeromycotina</taxon>
        <taxon>Glomeromycetes</taxon>
        <taxon>Diversisporales</taxon>
        <taxon>Diversisporaceae</taxon>
        <taxon>Diversispora</taxon>
    </lineage>
</organism>
<evidence type="ECO:0000259" key="1">
    <source>
        <dbReference type="Pfam" id="PF18265"/>
    </source>
</evidence>
<dbReference type="Gene3D" id="6.10.140.1710">
    <property type="match status" value="1"/>
</dbReference>
<dbReference type="OrthoDB" id="72325at2759"/>
<dbReference type="GO" id="GO:0070682">
    <property type="term" value="P:proteasome regulatory particle assembly"/>
    <property type="evidence" value="ECO:0007669"/>
    <property type="project" value="InterPro"/>
</dbReference>
<sequence>MGIELNQSAAVLNARDLMQKKDLIEKEIREYEQVLEGQKIGMFEPLIDRSGFPRDDIDLVAVRTARAKIISIMNKIEQALHEIHAENKANRIDSSSEAENSTRENRSKPFAIINAVAPDSPAKEAKTLDIRILREEEILSLKLTPRSGWGERGLLG</sequence>
<comment type="caution">
    <text evidence="2">The sequence shown here is derived from an EMBL/GenBank/DDBJ whole genome shotgun (WGS) entry which is preliminary data.</text>
</comment>
<keyword evidence="3" id="KW-1185">Reference proteome</keyword>
<proteinExistence type="predicted"/>
<dbReference type="InterPro" id="IPR035269">
    <property type="entry name" value="PSMD9"/>
</dbReference>